<dbReference type="RefSeq" id="WP_011613833.1">
    <property type="nucleotide sequence ID" value="NC_008312.1"/>
</dbReference>
<dbReference type="HOGENOM" id="CLU_2703772_0_0_3"/>
<proteinExistence type="predicted"/>
<dbReference type="eggNOG" id="COG5635">
    <property type="taxonomic scope" value="Bacteria"/>
</dbReference>
<evidence type="ECO:0000313" key="1">
    <source>
        <dbReference type="EMBL" id="ABG53511.1"/>
    </source>
</evidence>
<gene>
    <name evidence="1" type="ordered locus">Tery_4531</name>
</gene>
<accession>Q10W63</accession>
<organism evidence="1">
    <name type="scientific">Trichodesmium erythraeum (strain IMS101)</name>
    <dbReference type="NCBI Taxonomy" id="203124"/>
    <lineage>
        <taxon>Bacteria</taxon>
        <taxon>Bacillati</taxon>
        <taxon>Cyanobacteriota</taxon>
        <taxon>Cyanophyceae</taxon>
        <taxon>Oscillatoriophycideae</taxon>
        <taxon>Oscillatoriales</taxon>
        <taxon>Microcoleaceae</taxon>
        <taxon>Trichodesmium</taxon>
    </lineage>
</organism>
<reference evidence="1" key="1">
    <citation type="submission" date="2006-06" db="EMBL/GenBank/DDBJ databases">
        <title>Complete sequence of Trichodesmium erythraeum IMS101.</title>
        <authorList>
            <consortium name="US DOE Joint Genome Institute"/>
            <person name="Copeland A."/>
            <person name="Lucas S."/>
            <person name="Lapidus A."/>
            <person name="Barry K."/>
            <person name="Detter J.C."/>
            <person name="Glavina del Rio T."/>
            <person name="Hammon N."/>
            <person name="Israni S."/>
            <person name="Dalin E."/>
            <person name="Tice H."/>
            <person name="Pitluck S."/>
            <person name="Kiss H."/>
            <person name="Munk A.C."/>
            <person name="Brettin T."/>
            <person name="Bruce D."/>
            <person name="Han C."/>
            <person name="Tapia R."/>
            <person name="Gilna P."/>
            <person name="Schmutz J."/>
            <person name="Larimer F."/>
            <person name="Land M."/>
            <person name="Hauser L."/>
            <person name="Kyrpides N."/>
            <person name="Kim E."/>
            <person name="Richardson P."/>
        </authorList>
    </citation>
    <scope>NUCLEOTIDE SEQUENCE [LARGE SCALE GENOMIC DNA]</scope>
    <source>
        <strain evidence="1">IMS101</strain>
    </source>
</reference>
<name>Q10W63_TRIEI</name>
<dbReference type="AlphaFoldDB" id="Q10W63"/>
<sequence>MICPRNNSRFITGGTPCIEYFSLRLILCQNGLIPWNYARFLKYATQRKLIQQVGGRFRFIHDSLRKHFVSHNR</sequence>
<protein>
    <submittedName>
        <fullName evidence="1">Uncharacterized protein</fullName>
    </submittedName>
</protein>
<dbReference type="EMBL" id="CP000393">
    <property type="protein sequence ID" value="ABG53511.1"/>
    <property type="molecule type" value="Genomic_DNA"/>
</dbReference>
<dbReference type="KEGG" id="ter:Tery_4531"/>